<dbReference type="InterPro" id="IPR006631">
    <property type="entry name" value="DM4_12"/>
</dbReference>
<dbReference type="Proteomes" id="UP001162162">
    <property type="component" value="Unassembled WGS sequence"/>
</dbReference>
<keyword evidence="2" id="KW-1185">Reference proteome</keyword>
<sequence>RDLEGKPAFYVQYVRLPINLLTNKVDFFEEIFHAIFTPTTTNENVIHHVDNEYYGAQITGRNYKGRCEQMFPECRMTLFDSFTQLESQ</sequence>
<dbReference type="EMBL" id="JAPWTK010000557">
    <property type="protein sequence ID" value="KAJ8938429.1"/>
    <property type="molecule type" value="Genomic_DNA"/>
</dbReference>
<protein>
    <submittedName>
        <fullName evidence="1">Uncharacterized protein</fullName>
    </submittedName>
</protein>
<feature type="non-terminal residue" evidence="1">
    <location>
        <position position="1"/>
    </location>
</feature>
<dbReference type="PANTHER" id="PTHR21398">
    <property type="entry name" value="AGAP007094-PA"/>
    <property type="match status" value="1"/>
</dbReference>
<accession>A0AAV8XIH6</accession>
<proteinExistence type="predicted"/>
<dbReference type="Pfam" id="PF07841">
    <property type="entry name" value="DM4_12"/>
    <property type="match status" value="1"/>
</dbReference>
<reference evidence="1" key="1">
    <citation type="journal article" date="2023" name="Insect Mol. Biol.">
        <title>Genome sequencing provides insights into the evolution of gene families encoding plant cell wall-degrading enzymes in longhorned beetles.</title>
        <authorList>
            <person name="Shin N.R."/>
            <person name="Okamura Y."/>
            <person name="Kirsch R."/>
            <person name="Pauchet Y."/>
        </authorList>
    </citation>
    <scope>NUCLEOTIDE SEQUENCE</scope>
    <source>
        <strain evidence="1">AMC_N1</strain>
    </source>
</reference>
<evidence type="ECO:0000313" key="1">
    <source>
        <dbReference type="EMBL" id="KAJ8938429.1"/>
    </source>
</evidence>
<gene>
    <name evidence="1" type="ORF">NQ318_011868</name>
</gene>
<organism evidence="1 2">
    <name type="scientific">Aromia moschata</name>
    <dbReference type="NCBI Taxonomy" id="1265417"/>
    <lineage>
        <taxon>Eukaryota</taxon>
        <taxon>Metazoa</taxon>
        <taxon>Ecdysozoa</taxon>
        <taxon>Arthropoda</taxon>
        <taxon>Hexapoda</taxon>
        <taxon>Insecta</taxon>
        <taxon>Pterygota</taxon>
        <taxon>Neoptera</taxon>
        <taxon>Endopterygota</taxon>
        <taxon>Coleoptera</taxon>
        <taxon>Polyphaga</taxon>
        <taxon>Cucujiformia</taxon>
        <taxon>Chrysomeloidea</taxon>
        <taxon>Cerambycidae</taxon>
        <taxon>Cerambycinae</taxon>
        <taxon>Callichromatini</taxon>
        <taxon>Aromia</taxon>
    </lineage>
</organism>
<name>A0AAV8XIH6_9CUCU</name>
<dbReference type="AlphaFoldDB" id="A0AAV8XIH6"/>
<evidence type="ECO:0000313" key="2">
    <source>
        <dbReference type="Proteomes" id="UP001162162"/>
    </source>
</evidence>
<dbReference type="PANTHER" id="PTHR21398:SF21">
    <property type="entry name" value="AGAP004005-PA"/>
    <property type="match status" value="1"/>
</dbReference>
<comment type="caution">
    <text evidence="1">The sequence shown here is derived from an EMBL/GenBank/DDBJ whole genome shotgun (WGS) entry which is preliminary data.</text>
</comment>